<comment type="caution">
    <text evidence="7">Lacks conserved residue(s) required for the propagation of feature annotation.</text>
</comment>
<dbReference type="Gene3D" id="2.10.109.10">
    <property type="entry name" value="Umud Fragment, subunit A"/>
    <property type="match status" value="1"/>
</dbReference>
<proteinExistence type="inferred from homology"/>
<keyword evidence="7" id="KW-0812">Transmembrane</keyword>
<evidence type="ECO:0000256" key="4">
    <source>
        <dbReference type="ARBA" id="ARBA00013208"/>
    </source>
</evidence>
<evidence type="ECO:0000256" key="5">
    <source>
        <dbReference type="ARBA" id="ARBA00022801"/>
    </source>
</evidence>
<evidence type="ECO:0000313" key="10">
    <source>
        <dbReference type="EMBL" id="XDQ78865.1"/>
    </source>
</evidence>
<dbReference type="EC" id="3.4.21.89" evidence="4 7"/>
<gene>
    <name evidence="10" type="primary">lepB</name>
    <name evidence="10" type="ORF">AB2U05_10515</name>
</gene>
<evidence type="ECO:0000256" key="1">
    <source>
        <dbReference type="ARBA" id="ARBA00000677"/>
    </source>
</evidence>
<dbReference type="Pfam" id="PF10502">
    <property type="entry name" value="Peptidase_S26"/>
    <property type="match status" value="1"/>
</dbReference>
<dbReference type="GO" id="GO:0009003">
    <property type="term" value="F:signal peptidase activity"/>
    <property type="evidence" value="ECO:0007669"/>
    <property type="project" value="UniProtKB-EC"/>
</dbReference>
<reference evidence="10" key="1">
    <citation type="submission" date="2024-07" db="EMBL/GenBank/DDBJ databases">
        <authorList>
            <person name="Yu S.T."/>
        </authorList>
    </citation>
    <scope>NUCLEOTIDE SEQUENCE</scope>
    <source>
        <strain evidence="10">Y1</strain>
    </source>
</reference>
<organism evidence="10">
    <name type="scientific">Streptomyces sp. Y1</name>
    <dbReference type="NCBI Taxonomy" id="3238634"/>
    <lineage>
        <taxon>Bacteria</taxon>
        <taxon>Bacillati</taxon>
        <taxon>Actinomycetota</taxon>
        <taxon>Actinomycetes</taxon>
        <taxon>Kitasatosporales</taxon>
        <taxon>Streptomycetaceae</taxon>
        <taxon>Streptomyces</taxon>
    </lineage>
</organism>
<feature type="compositionally biased region" description="Low complexity" evidence="8">
    <location>
        <begin position="25"/>
        <end position="42"/>
    </location>
</feature>
<accession>A0AB39TI58</accession>
<comment type="similarity">
    <text evidence="3 7">Belongs to the peptidase S26 family.</text>
</comment>
<evidence type="ECO:0000256" key="7">
    <source>
        <dbReference type="RuleBase" id="RU362042"/>
    </source>
</evidence>
<dbReference type="PRINTS" id="PR00727">
    <property type="entry name" value="LEADERPTASE"/>
</dbReference>
<dbReference type="GO" id="GO:0006465">
    <property type="term" value="P:signal peptide processing"/>
    <property type="evidence" value="ECO:0007669"/>
    <property type="project" value="InterPro"/>
</dbReference>
<feature type="transmembrane region" description="Helical" evidence="7">
    <location>
        <begin position="314"/>
        <end position="331"/>
    </location>
</feature>
<comment type="catalytic activity">
    <reaction evidence="1 7">
        <text>Cleavage of hydrophobic, N-terminal signal or leader sequences from secreted and periplasmic proteins.</text>
        <dbReference type="EC" id="3.4.21.89"/>
    </reaction>
</comment>
<feature type="domain" description="Peptidase S26" evidence="9">
    <location>
        <begin position="95"/>
        <end position="289"/>
    </location>
</feature>
<dbReference type="InterPro" id="IPR019758">
    <property type="entry name" value="Pept_S26A_signal_pept_1_CS"/>
</dbReference>
<protein>
    <recommendedName>
        <fullName evidence="4 7">Signal peptidase I</fullName>
        <ecNumber evidence="4 7">3.4.21.89</ecNumber>
    </recommendedName>
</protein>
<evidence type="ECO:0000256" key="6">
    <source>
        <dbReference type="PIRSR" id="PIRSR600223-1"/>
    </source>
</evidence>
<comment type="subcellular location">
    <subcellularLocation>
        <location evidence="2">Cell membrane</location>
        <topology evidence="2">Single-pass type II membrane protein</topology>
    </subcellularLocation>
    <subcellularLocation>
        <location evidence="7">Membrane</location>
        <topology evidence="7">Single-pass type II membrane protein</topology>
    </subcellularLocation>
</comment>
<dbReference type="InterPro" id="IPR019533">
    <property type="entry name" value="Peptidase_S26"/>
</dbReference>
<name>A0AB39TI58_9ACTN</name>
<sequence>MGDVVIGARSGAGEPEGSGRRVARSAESTAASASVEDAAAQTADEHGDGMEGSAEPQRPDSQRPEPERPDSEPAEDAEPEASDKPRKQRSFWKELPILVGIALVLALVIKTFFVQAFSIPSESMQNTLQVGDRVLVDKLTPWFGAEPERGEVVVFHDPGGWLNDEPAQQSDNSFVRGVQDVLSFVGLMPSANEKDLIKRVVAVGGDTVECDGNGPLKVNGVALNEPYVFQGNPACGTLPFGPVKVDKGRIWVMGDHRSNSLDSRYHMDQPGGGAVPVDNVIGRAFVVAWPVGHWSTLPVPDTFDQKGLAAGAPLAPPVAGAVGAVVLLPLVRRVRARVGRRKES</sequence>
<dbReference type="SUPFAM" id="SSF51306">
    <property type="entry name" value="LexA/Signal peptidase"/>
    <property type="match status" value="1"/>
</dbReference>
<keyword evidence="7" id="KW-0645">Protease</keyword>
<dbReference type="PANTHER" id="PTHR43390">
    <property type="entry name" value="SIGNAL PEPTIDASE I"/>
    <property type="match status" value="1"/>
</dbReference>
<feature type="compositionally biased region" description="Basic and acidic residues" evidence="8">
    <location>
        <begin position="57"/>
        <end position="71"/>
    </location>
</feature>
<feature type="region of interest" description="Disordered" evidence="8">
    <location>
        <begin position="1"/>
        <end position="87"/>
    </location>
</feature>
<dbReference type="GO" id="GO:0004252">
    <property type="term" value="F:serine-type endopeptidase activity"/>
    <property type="evidence" value="ECO:0007669"/>
    <property type="project" value="InterPro"/>
</dbReference>
<keyword evidence="5 7" id="KW-0378">Hydrolase</keyword>
<feature type="transmembrane region" description="Helical" evidence="7">
    <location>
        <begin position="95"/>
        <end position="117"/>
    </location>
</feature>
<dbReference type="AlphaFoldDB" id="A0AB39TI58"/>
<keyword evidence="7" id="KW-0472">Membrane</keyword>
<feature type="active site" evidence="6">
    <location>
        <position position="198"/>
    </location>
</feature>
<evidence type="ECO:0000259" key="9">
    <source>
        <dbReference type="Pfam" id="PF10502"/>
    </source>
</evidence>
<dbReference type="InterPro" id="IPR036286">
    <property type="entry name" value="LexA/Signal_pep-like_sf"/>
</dbReference>
<feature type="active site" evidence="6">
    <location>
        <position position="123"/>
    </location>
</feature>
<keyword evidence="7" id="KW-1133">Transmembrane helix</keyword>
<dbReference type="InterPro" id="IPR000223">
    <property type="entry name" value="Pept_S26A_signal_pept_1"/>
</dbReference>
<dbReference type="NCBIfam" id="TIGR02227">
    <property type="entry name" value="sigpep_I_bact"/>
    <property type="match status" value="1"/>
</dbReference>
<evidence type="ECO:0000256" key="3">
    <source>
        <dbReference type="ARBA" id="ARBA00009370"/>
    </source>
</evidence>
<evidence type="ECO:0000256" key="2">
    <source>
        <dbReference type="ARBA" id="ARBA00004401"/>
    </source>
</evidence>
<dbReference type="GO" id="GO:0005886">
    <property type="term" value="C:plasma membrane"/>
    <property type="evidence" value="ECO:0007669"/>
    <property type="project" value="UniProtKB-SubCell"/>
</dbReference>
<dbReference type="PROSITE" id="PS00761">
    <property type="entry name" value="SPASE_I_3"/>
    <property type="match status" value="1"/>
</dbReference>
<dbReference type="PANTHER" id="PTHR43390:SF1">
    <property type="entry name" value="CHLOROPLAST PROCESSING PEPTIDASE"/>
    <property type="match status" value="1"/>
</dbReference>
<dbReference type="EMBL" id="CP163445">
    <property type="protein sequence ID" value="XDQ78865.1"/>
    <property type="molecule type" value="Genomic_DNA"/>
</dbReference>
<evidence type="ECO:0000256" key="8">
    <source>
        <dbReference type="SAM" id="MobiDB-lite"/>
    </source>
</evidence>
<dbReference type="RefSeq" id="WP_369183086.1">
    <property type="nucleotide sequence ID" value="NZ_CP163445.1"/>
</dbReference>
<dbReference type="CDD" id="cd06530">
    <property type="entry name" value="S26_SPase_I"/>
    <property type="match status" value="1"/>
</dbReference>